<accession>A0A8H7DCL7</accession>
<keyword evidence="2" id="KW-1185">Reference proteome</keyword>
<organism evidence="1 2">
    <name type="scientific">Mycena sanguinolenta</name>
    <dbReference type="NCBI Taxonomy" id="230812"/>
    <lineage>
        <taxon>Eukaryota</taxon>
        <taxon>Fungi</taxon>
        <taxon>Dikarya</taxon>
        <taxon>Basidiomycota</taxon>
        <taxon>Agaricomycotina</taxon>
        <taxon>Agaricomycetes</taxon>
        <taxon>Agaricomycetidae</taxon>
        <taxon>Agaricales</taxon>
        <taxon>Marasmiineae</taxon>
        <taxon>Mycenaceae</taxon>
        <taxon>Mycena</taxon>
    </lineage>
</organism>
<proteinExistence type="predicted"/>
<gene>
    <name evidence="1" type="ORF">MSAN_00859800</name>
</gene>
<comment type="caution">
    <text evidence="1">The sequence shown here is derived from an EMBL/GenBank/DDBJ whole genome shotgun (WGS) entry which is preliminary data.</text>
</comment>
<name>A0A8H7DCL7_9AGAR</name>
<protein>
    <submittedName>
        <fullName evidence="1">Uncharacterized protein</fullName>
    </submittedName>
</protein>
<dbReference type="AlphaFoldDB" id="A0A8H7DCL7"/>
<dbReference type="EMBL" id="JACAZH010000005">
    <property type="protein sequence ID" value="KAF7367947.1"/>
    <property type="molecule type" value="Genomic_DNA"/>
</dbReference>
<evidence type="ECO:0000313" key="2">
    <source>
        <dbReference type="Proteomes" id="UP000623467"/>
    </source>
</evidence>
<sequence>MCRVVLGGAGQGPVLQYDIRAHNFSMQTYKTTHTTPSDFPRIPLGHIDLRNEIGLDKVVGAASHNSRQNCIRRIYTARVVGRTEPVTVAMYEWIMRGRNGSETFPATPTFGQDTMCLLPSPMNSVTDIPTFFKPSPLPARPGSMPRYLTAIWSL</sequence>
<evidence type="ECO:0000313" key="1">
    <source>
        <dbReference type="EMBL" id="KAF7367947.1"/>
    </source>
</evidence>
<dbReference type="Proteomes" id="UP000623467">
    <property type="component" value="Unassembled WGS sequence"/>
</dbReference>
<reference evidence="1" key="1">
    <citation type="submission" date="2020-05" db="EMBL/GenBank/DDBJ databases">
        <title>Mycena genomes resolve the evolution of fungal bioluminescence.</title>
        <authorList>
            <person name="Tsai I.J."/>
        </authorList>
    </citation>
    <scope>NUCLEOTIDE SEQUENCE</scope>
    <source>
        <strain evidence="1">160909Yilan</strain>
    </source>
</reference>